<evidence type="ECO:0000313" key="2">
    <source>
        <dbReference type="Proteomes" id="UP000828048"/>
    </source>
</evidence>
<accession>A0ACB7Y5E5</accession>
<name>A0ACB7Y5E5_9ERIC</name>
<dbReference type="Proteomes" id="UP000828048">
    <property type="component" value="Chromosome 7"/>
</dbReference>
<dbReference type="EMBL" id="CM037157">
    <property type="protein sequence ID" value="KAH7848640.1"/>
    <property type="molecule type" value="Genomic_DNA"/>
</dbReference>
<organism evidence="1 2">
    <name type="scientific">Vaccinium darrowii</name>
    <dbReference type="NCBI Taxonomy" id="229202"/>
    <lineage>
        <taxon>Eukaryota</taxon>
        <taxon>Viridiplantae</taxon>
        <taxon>Streptophyta</taxon>
        <taxon>Embryophyta</taxon>
        <taxon>Tracheophyta</taxon>
        <taxon>Spermatophyta</taxon>
        <taxon>Magnoliopsida</taxon>
        <taxon>eudicotyledons</taxon>
        <taxon>Gunneridae</taxon>
        <taxon>Pentapetalae</taxon>
        <taxon>asterids</taxon>
        <taxon>Ericales</taxon>
        <taxon>Ericaceae</taxon>
        <taxon>Vaccinioideae</taxon>
        <taxon>Vaccinieae</taxon>
        <taxon>Vaccinium</taxon>
    </lineage>
</organism>
<evidence type="ECO:0000313" key="1">
    <source>
        <dbReference type="EMBL" id="KAH7848640.1"/>
    </source>
</evidence>
<proteinExistence type="predicted"/>
<sequence length="339" mass="37871">MVKRKDKSAREPDTKRMQTVMRKTMELSVLCGVEALTICFGPDGKAKTWPENPIDVNSIINKYKEYKGKGNRGKKVIHVQKSGIFGWSDDWLHGLSKEELTDFLGVMEFKLGAINERIESLKMLNELNYVMGKEIEVNPVDEAIGTNLGLGDYEKYGDLLTHGDGFASFGSLNNEVMGKEFAVNPVQETLGTFGFEEREMHADLLTHGDGFAPFGSLDNVVIGKEFAVNPVQETLGTFGFEECEMHADLLTNGDGFAQFGSLDNVVMGKEFAVNPVHKTRGTFGFEDCETYADLLTHGDGLFSYNFPWFGTMNETQNFPVQDSNNHNSDLLCFEPYPLY</sequence>
<comment type="caution">
    <text evidence="1">The sequence shown here is derived from an EMBL/GenBank/DDBJ whole genome shotgun (WGS) entry which is preliminary data.</text>
</comment>
<protein>
    <submittedName>
        <fullName evidence="1">Uncharacterized protein</fullName>
    </submittedName>
</protein>
<reference evidence="1 2" key="1">
    <citation type="journal article" date="2021" name="Hortic Res">
        <title>High-quality reference genome and annotation aids understanding of berry development for evergreen blueberry (Vaccinium darrowii).</title>
        <authorList>
            <person name="Yu J."/>
            <person name="Hulse-Kemp A.M."/>
            <person name="Babiker E."/>
            <person name="Staton M."/>
        </authorList>
    </citation>
    <scope>NUCLEOTIDE SEQUENCE [LARGE SCALE GENOMIC DNA]</scope>
    <source>
        <strain evidence="2">cv. NJ 8807/NJ 8810</strain>
        <tissue evidence="1">Young leaf</tissue>
    </source>
</reference>
<gene>
    <name evidence="1" type="ORF">Vadar_005487</name>
</gene>
<keyword evidence="2" id="KW-1185">Reference proteome</keyword>